<keyword evidence="2" id="KW-0031">Aminopeptidase</keyword>
<protein>
    <submittedName>
        <fullName evidence="2">Aminopeptidase P family protein</fullName>
    </submittedName>
</protein>
<keyword evidence="2" id="KW-0378">Hydrolase</keyword>
<dbReference type="Gene3D" id="3.90.230.10">
    <property type="entry name" value="Creatinase/methionine aminopeptidase superfamily"/>
    <property type="match status" value="1"/>
</dbReference>
<dbReference type="AlphaFoldDB" id="A0A847SW02"/>
<name>A0A847SW02_9BACT</name>
<dbReference type="InterPro" id="IPR029149">
    <property type="entry name" value="Creatin/AminoP/Spt16_N"/>
</dbReference>
<comment type="caution">
    <text evidence="2">The sequence shown here is derived from an EMBL/GenBank/DDBJ whole genome shotgun (WGS) entry which is preliminary data.</text>
</comment>
<dbReference type="Proteomes" id="UP000552864">
    <property type="component" value="Unassembled WGS sequence"/>
</dbReference>
<dbReference type="InterPro" id="IPR000994">
    <property type="entry name" value="Pept_M24"/>
</dbReference>
<dbReference type="InterPro" id="IPR050659">
    <property type="entry name" value="Peptidase_M24B"/>
</dbReference>
<feature type="domain" description="Peptidase M24" evidence="1">
    <location>
        <begin position="164"/>
        <end position="374"/>
    </location>
</feature>
<proteinExistence type="predicted"/>
<dbReference type="RefSeq" id="WP_168740764.1">
    <property type="nucleotide sequence ID" value="NZ_JABAHZ010000005.1"/>
</dbReference>
<dbReference type="InterPro" id="IPR036005">
    <property type="entry name" value="Creatinase/aminopeptidase-like"/>
</dbReference>
<evidence type="ECO:0000259" key="1">
    <source>
        <dbReference type="Pfam" id="PF00557"/>
    </source>
</evidence>
<dbReference type="PANTHER" id="PTHR46112:SF2">
    <property type="entry name" value="XAA-PRO AMINOPEPTIDASE P-RELATED"/>
    <property type="match status" value="1"/>
</dbReference>
<reference evidence="2 3" key="1">
    <citation type="submission" date="2020-04" db="EMBL/GenBank/DDBJ databases">
        <authorList>
            <person name="Yin C."/>
        </authorList>
    </citation>
    <scope>NUCLEOTIDE SEQUENCE [LARGE SCALE GENOMIC DNA]</scope>
    <source>
        <strain evidence="2 3">Ak56</strain>
    </source>
</reference>
<keyword evidence="2" id="KW-0645">Protease</keyword>
<keyword evidence="3" id="KW-1185">Reference proteome</keyword>
<gene>
    <name evidence="2" type="ORF">HGH91_20955</name>
</gene>
<evidence type="ECO:0000313" key="3">
    <source>
        <dbReference type="Proteomes" id="UP000552864"/>
    </source>
</evidence>
<dbReference type="SUPFAM" id="SSF55920">
    <property type="entry name" value="Creatinase/aminopeptidase"/>
    <property type="match status" value="1"/>
</dbReference>
<dbReference type="PANTHER" id="PTHR46112">
    <property type="entry name" value="AMINOPEPTIDASE"/>
    <property type="match status" value="1"/>
</dbReference>
<dbReference type="GO" id="GO:0004177">
    <property type="term" value="F:aminopeptidase activity"/>
    <property type="evidence" value="ECO:0007669"/>
    <property type="project" value="UniProtKB-KW"/>
</dbReference>
<evidence type="ECO:0000313" key="2">
    <source>
        <dbReference type="EMBL" id="NLR81112.1"/>
    </source>
</evidence>
<dbReference type="Gene3D" id="3.40.350.10">
    <property type="entry name" value="Creatinase/prolidase N-terminal domain"/>
    <property type="match status" value="1"/>
</dbReference>
<sequence length="392" mass="43435">MNLQREQMLKNIIRQHNLGALVFWRPDELVITCGYFPLWGLSFLVYTEDEAPVLFVPELEPDDILPKDIKVEKYPWGLMDCADPWGILVNRIKTMLAKKNVQHLPVSFIKSIGGTAPCMMSGEQPPLPADLIDRLSALTESGFKDATQDLLHLYAYKTEADVQCLRCTHKVAAIAVETFYENLRPGISEAALAGLIEYAVQCMTGSEEIYFSKAWPMILSGRNAIAGGKYNRSTGKKLQAGEMVMLEMAICVNGYWADITRTGQTSEVPEQQNRIFNTVLEAQQKAIAMMKPGALMADIDAAARQHIEDAGLGPYFNHALGHHVGFRYHDIGPSLSPGSAGVLKEGMLLTVEPGIYGEEIGCGVRIEDNILITKDGFEILSDYPRLLTIKEV</sequence>
<dbReference type="Pfam" id="PF00557">
    <property type="entry name" value="Peptidase_M24"/>
    <property type="match status" value="1"/>
</dbReference>
<accession>A0A847SW02</accession>
<dbReference type="EMBL" id="JABAHZ010000005">
    <property type="protein sequence ID" value="NLR81112.1"/>
    <property type="molecule type" value="Genomic_DNA"/>
</dbReference>
<organism evidence="2 3">
    <name type="scientific">Chitinophaga eiseniae</name>
    <dbReference type="NCBI Taxonomy" id="634771"/>
    <lineage>
        <taxon>Bacteria</taxon>
        <taxon>Pseudomonadati</taxon>
        <taxon>Bacteroidota</taxon>
        <taxon>Chitinophagia</taxon>
        <taxon>Chitinophagales</taxon>
        <taxon>Chitinophagaceae</taxon>
        <taxon>Chitinophaga</taxon>
    </lineage>
</organism>